<name>D0LMP3_HALO1</name>
<dbReference type="Proteomes" id="UP000001880">
    <property type="component" value="Chromosome"/>
</dbReference>
<dbReference type="InterPro" id="IPR036844">
    <property type="entry name" value="Hint_dom_sf"/>
</dbReference>
<feature type="chain" id="PRO_5003010270" description="Hedgehog/Intein (Hint) domain-containing protein" evidence="2">
    <location>
        <begin position="24"/>
        <end position="312"/>
    </location>
</feature>
<keyword evidence="4" id="KW-1185">Reference proteome</keyword>
<dbReference type="KEGG" id="hoh:Hoch_6259"/>
<dbReference type="Gene3D" id="2.170.16.10">
    <property type="entry name" value="Hedgehog/Intein (Hint) domain"/>
    <property type="match status" value="1"/>
</dbReference>
<gene>
    <name evidence="3" type="ordered locus">Hoch_6259</name>
</gene>
<dbReference type="PROSITE" id="PS50817">
    <property type="entry name" value="INTEIN_N_TER"/>
    <property type="match status" value="1"/>
</dbReference>
<dbReference type="HOGENOM" id="CLU_077374_0_0_7"/>
<feature type="region of interest" description="Disordered" evidence="1">
    <location>
        <begin position="51"/>
        <end position="71"/>
    </location>
</feature>
<dbReference type="STRING" id="502025.Hoch_6259"/>
<reference evidence="3 4" key="1">
    <citation type="journal article" date="2010" name="Stand. Genomic Sci.">
        <title>Complete genome sequence of Haliangium ochraceum type strain (SMP-2).</title>
        <authorList>
            <consortium name="US DOE Joint Genome Institute (JGI-PGF)"/>
            <person name="Ivanova N."/>
            <person name="Daum C."/>
            <person name="Lang E."/>
            <person name="Abt B."/>
            <person name="Kopitz M."/>
            <person name="Saunders E."/>
            <person name="Lapidus A."/>
            <person name="Lucas S."/>
            <person name="Glavina Del Rio T."/>
            <person name="Nolan M."/>
            <person name="Tice H."/>
            <person name="Copeland A."/>
            <person name="Cheng J.F."/>
            <person name="Chen F."/>
            <person name="Bruce D."/>
            <person name="Goodwin L."/>
            <person name="Pitluck S."/>
            <person name="Mavromatis K."/>
            <person name="Pati A."/>
            <person name="Mikhailova N."/>
            <person name="Chen A."/>
            <person name="Palaniappan K."/>
            <person name="Land M."/>
            <person name="Hauser L."/>
            <person name="Chang Y.J."/>
            <person name="Jeffries C.D."/>
            <person name="Detter J.C."/>
            <person name="Brettin T."/>
            <person name="Rohde M."/>
            <person name="Goker M."/>
            <person name="Bristow J."/>
            <person name="Markowitz V."/>
            <person name="Eisen J.A."/>
            <person name="Hugenholtz P."/>
            <person name="Kyrpides N.C."/>
            <person name="Klenk H.P."/>
        </authorList>
    </citation>
    <scope>NUCLEOTIDE SEQUENCE [LARGE SCALE GENOMIC DNA]</scope>
    <source>
        <strain evidence="4">DSM 14365 / CIP 107738 / JCM 11303 / AJ 13395 / SMP-2</strain>
    </source>
</reference>
<sequence>MLKTQVMVSVVLGAILGSASTGAAQSQEMRCPILEPANAAYAELIPICDTPLPPDPDPPPPPPPPPDEPCPFALPVPADAWMIECKAIQNGAGRCGSPMPIAVCQEHNDRAYALGLITSAAHTWLENNGFCAINIPEFAAILSICPSGCFEENTALLTIDELGAEEWVAAKELGMQDQLVSLEVDASLSSPQLSARSIERMSVGPEEPPLYVFALSNGHKLRVTAHHAMVLADGRVVEAEQVLPHDAFIGVDGGEVAIEAITREATNADVYNFSVSVGTPQEHVIAAEGVLVGDLTWQSTLIGEHKSIELRR</sequence>
<dbReference type="EMBL" id="CP001804">
    <property type="protein sequence ID" value="ACY18730.1"/>
    <property type="molecule type" value="Genomic_DNA"/>
</dbReference>
<evidence type="ECO:0008006" key="5">
    <source>
        <dbReference type="Google" id="ProtNLM"/>
    </source>
</evidence>
<feature type="signal peptide" evidence="2">
    <location>
        <begin position="1"/>
        <end position="23"/>
    </location>
</feature>
<dbReference type="eggNOG" id="COG1372">
    <property type="taxonomic scope" value="Bacteria"/>
</dbReference>
<dbReference type="AlphaFoldDB" id="D0LMP3"/>
<dbReference type="GO" id="GO:0016539">
    <property type="term" value="P:intein-mediated protein splicing"/>
    <property type="evidence" value="ECO:0007669"/>
    <property type="project" value="InterPro"/>
</dbReference>
<organism evidence="3 4">
    <name type="scientific">Haliangium ochraceum (strain DSM 14365 / JCM 11303 / SMP-2)</name>
    <dbReference type="NCBI Taxonomy" id="502025"/>
    <lineage>
        <taxon>Bacteria</taxon>
        <taxon>Pseudomonadati</taxon>
        <taxon>Myxococcota</taxon>
        <taxon>Polyangia</taxon>
        <taxon>Haliangiales</taxon>
        <taxon>Kofleriaceae</taxon>
        <taxon>Haliangium</taxon>
    </lineage>
</organism>
<evidence type="ECO:0000256" key="1">
    <source>
        <dbReference type="SAM" id="MobiDB-lite"/>
    </source>
</evidence>
<dbReference type="SUPFAM" id="SSF51294">
    <property type="entry name" value="Hedgehog/intein (Hint) domain"/>
    <property type="match status" value="1"/>
</dbReference>
<dbReference type="InterPro" id="IPR006141">
    <property type="entry name" value="Intein_N"/>
</dbReference>
<accession>D0LMP3</accession>
<evidence type="ECO:0000256" key="2">
    <source>
        <dbReference type="SAM" id="SignalP"/>
    </source>
</evidence>
<evidence type="ECO:0000313" key="3">
    <source>
        <dbReference type="EMBL" id="ACY18730.1"/>
    </source>
</evidence>
<keyword evidence="2" id="KW-0732">Signal</keyword>
<evidence type="ECO:0000313" key="4">
    <source>
        <dbReference type="Proteomes" id="UP000001880"/>
    </source>
</evidence>
<dbReference type="CDD" id="cd00081">
    <property type="entry name" value="Hint"/>
    <property type="match status" value="1"/>
</dbReference>
<proteinExistence type="predicted"/>
<protein>
    <recommendedName>
        <fullName evidence="5">Hedgehog/Intein (Hint) domain-containing protein</fullName>
    </recommendedName>
</protein>